<dbReference type="InterPro" id="IPR004843">
    <property type="entry name" value="Calcineurin-like_PHP"/>
</dbReference>
<gene>
    <name evidence="6" type="ORF">GGQ63_001307</name>
</gene>
<dbReference type="GO" id="GO:0046872">
    <property type="term" value="F:metal ion binding"/>
    <property type="evidence" value="ECO:0007669"/>
    <property type="project" value="UniProtKB-KW"/>
</dbReference>
<evidence type="ECO:0000256" key="2">
    <source>
        <dbReference type="ARBA" id="ARBA00022801"/>
    </source>
</evidence>
<dbReference type="EMBL" id="JACHOO010000002">
    <property type="protein sequence ID" value="MBB5752255.1"/>
    <property type="molecule type" value="Genomic_DNA"/>
</dbReference>
<dbReference type="AlphaFoldDB" id="A0A7W9CUR3"/>
<evidence type="ECO:0000313" key="6">
    <source>
        <dbReference type="EMBL" id="MBB5752255.1"/>
    </source>
</evidence>
<evidence type="ECO:0000259" key="5">
    <source>
        <dbReference type="Pfam" id="PF00149"/>
    </source>
</evidence>
<name>A0A7W9CUR3_9HYPH</name>
<dbReference type="InterPro" id="IPR029052">
    <property type="entry name" value="Metallo-depent_PP-like"/>
</dbReference>
<dbReference type="PANTHER" id="PTHR42988:SF2">
    <property type="entry name" value="CYCLIC NUCLEOTIDE PHOSPHODIESTERASE CBUA0032-RELATED"/>
    <property type="match status" value="1"/>
</dbReference>
<organism evidence="6 7">
    <name type="scientific">Prosthecomicrobium pneumaticum</name>
    <dbReference type="NCBI Taxonomy" id="81895"/>
    <lineage>
        <taxon>Bacteria</taxon>
        <taxon>Pseudomonadati</taxon>
        <taxon>Pseudomonadota</taxon>
        <taxon>Alphaproteobacteria</taxon>
        <taxon>Hyphomicrobiales</taxon>
        <taxon>Kaistiaceae</taxon>
        <taxon>Prosthecomicrobium</taxon>
    </lineage>
</organism>
<dbReference type="CDD" id="cd07402">
    <property type="entry name" value="MPP_GpdQ"/>
    <property type="match status" value="1"/>
</dbReference>
<keyword evidence="1" id="KW-0479">Metal-binding</keyword>
<proteinExistence type="inferred from homology"/>
<comment type="caution">
    <text evidence="6">The sequence shown here is derived from an EMBL/GenBank/DDBJ whole genome shotgun (WGS) entry which is preliminary data.</text>
</comment>
<dbReference type="SUPFAM" id="SSF56300">
    <property type="entry name" value="Metallo-dependent phosphatases"/>
    <property type="match status" value="1"/>
</dbReference>
<comment type="similarity">
    <text evidence="4">Belongs to the cyclic nucleotide phosphodiesterase class-III family.</text>
</comment>
<reference evidence="6 7" key="1">
    <citation type="submission" date="2020-08" db="EMBL/GenBank/DDBJ databases">
        <title>Genomic Encyclopedia of Type Strains, Phase IV (KMG-IV): sequencing the most valuable type-strain genomes for metagenomic binning, comparative biology and taxonomic classification.</title>
        <authorList>
            <person name="Goeker M."/>
        </authorList>
    </citation>
    <scope>NUCLEOTIDE SEQUENCE [LARGE SCALE GENOMIC DNA]</scope>
    <source>
        <strain evidence="6 7">DSM 16268</strain>
    </source>
</reference>
<dbReference type="PANTHER" id="PTHR42988">
    <property type="entry name" value="PHOSPHOHYDROLASE"/>
    <property type="match status" value="1"/>
</dbReference>
<dbReference type="RefSeq" id="WP_183853740.1">
    <property type="nucleotide sequence ID" value="NZ_JACHOO010000002.1"/>
</dbReference>
<dbReference type="Gene3D" id="3.60.21.10">
    <property type="match status" value="1"/>
</dbReference>
<dbReference type="Pfam" id="PF00149">
    <property type="entry name" value="Metallophos"/>
    <property type="match status" value="1"/>
</dbReference>
<keyword evidence="2" id="KW-0378">Hydrolase</keyword>
<keyword evidence="7" id="KW-1185">Reference proteome</keyword>
<sequence>MKIIQVTDLHLVAPGERLHGLDPLGRLDAALADIAAHHGDAALVVFSGDLADAGAPAAYEALRDRLARFPVPVRLMLGNHDDRAAFRAVFPEVPVEHGFVQTVVDTGEGRLILLDTLDQGAVPGRLCDDRLAWLDARLAEAAGRPVYIFLHHPPFRLHMPVLDAVRLLDDQAFLAACRRHGDVRHVFAGHVHRPVTGSWQGLTFSALRGTNHQSSFDFTTGQGATIEEPPAYAVILIDAAGVVVHFHDFPVRLDATAVARDPLPA</sequence>
<protein>
    <submittedName>
        <fullName evidence="6">3',5'-cyclic AMP phosphodiesterase CpdA</fullName>
    </submittedName>
</protein>
<feature type="domain" description="Calcineurin-like phosphoesterase" evidence="5">
    <location>
        <begin position="1"/>
        <end position="194"/>
    </location>
</feature>
<evidence type="ECO:0000256" key="4">
    <source>
        <dbReference type="ARBA" id="ARBA00025742"/>
    </source>
</evidence>
<evidence type="ECO:0000313" key="7">
    <source>
        <dbReference type="Proteomes" id="UP000523821"/>
    </source>
</evidence>
<keyword evidence="3" id="KW-0408">Iron</keyword>
<dbReference type="GO" id="GO:0004112">
    <property type="term" value="F:cyclic-nucleotide phosphodiesterase activity"/>
    <property type="evidence" value="ECO:0007669"/>
    <property type="project" value="InterPro"/>
</dbReference>
<dbReference type="InterPro" id="IPR050884">
    <property type="entry name" value="CNP_phosphodiesterase-III"/>
</dbReference>
<dbReference type="InterPro" id="IPR026575">
    <property type="entry name" value="GpdQ/CpdA-like"/>
</dbReference>
<dbReference type="Proteomes" id="UP000523821">
    <property type="component" value="Unassembled WGS sequence"/>
</dbReference>
<evidence type="ECO:0000256" key="1">
    <source>
        <dbReference type="ARBA" id="ARBA00022723"/>
    </source>
</evidence>
<accession>A0A7W9CUR3</accession>
<evidence type="ECO:0000256" key="3">
    <source>
        <dbReference type="ARBA" id="ARBA00023004"/>
    </source>
</evidence>